<accession>A0A9Q0N215</accession>
<comment type="caution">
    <text evidence="1">The sequence shown here is derived from an EMBL/GenBank/DDBJ whole genome shotgun (WGS) entry which is preliminary data.</text>
</comment>
<protein>
    <submittedName>
        <fullName evidence="1">Uncharacterized protein</fullName>
    </submittedName>
</protein>
<sequence>MMGVSVAVRPGGGGGRDGRKDDQVLSICTEFKPKKLFELVYENCFCCVSTVSTRSYGTAQFHEFVMSRTLSNGPDAPAINSSSLIALPPISTIDGEYCGKELEKKLLELFIAAVAIGF</sequence>
<dbReference type="AlphaFoldDB" id="A0A9Q0N215"/>
<reference evidence="1" key="1">
    <citation type="submission" date="2022-07" db="EMBL/GenBank/DDBJ databases">
        <authorList>
            <person name="Trinca V."/>
            <person name="Uliana J.V.C."/>
            <person name="Torres T.T."/>
            <person name="Ward R.J."/>
            <person name="Monesi N."/>
        </authorList>
    </citation>
    <scope>NUCLEOTIDE SEQUENCE</scope>
    <source>
        <strain evidence="1">HSMRA1968</strain>
        <tissue evidence="1">Whole embryos</tissue>
    </source>
</reference>
<evidence type="ECO:0000313" key="1">
    <source>
        <dbReference type="EMBL" id="KAJ6641567.1"/>
    </source>
</evidence>
<gene>
    <name evidence="1" type="ORF">Bhyg_06507</name>
</gene>
<keyword evidence="2" id="KW-1185">Reference proteome</keyword>
<evidence type="ECO:0000313" key="2">
    <source>
        <dbReference type="Proteomes" id="UP001151699"/>
    </source>
</evidence>
<organism evidence="1 2">
    <name type="scientific">Pseudolycoriella hygida</name>
    <dbReference type="NCBI Taxonomy" id="35572"/>
    <lineage>
        <taxon>Eukaryota</taxon>
        <taxon>Metazoa</taxon>
        <taxon>Ecdysozoa</taxon>
        <taxon>Arthropoda</taxon>
        <taxon>Hexapoda</taxon>
        <taxon>Insecta</taxon>
        <taxon>Pterygota</taxon>
        <taxon>Neoptera</taxon>
        <taxon>Endopterygota</taxon>
        <taxon>Diptera</taxon>
        <taxon>Nematocera</taxon>
        <taxon>Sciaroidea</taxon>
        <taxon>Sciaridae</taxon>
        <taxon>Pseudolycoriella</taxon>
    </lineage>
</organism>
<proteinExistence type="predicted"/>
<dbReference type="Proteomes" id="UP001151699">
    <property type="component" value="Chromosome B"/>
</dbReference>
<name>A0A9Q0N215_9DIPT</name>
<dbReference type="EMBL" id="WJQU01000002">
    <property type="protein sequence ID" value="KAJ6641567.1"/>
    <property type="molecule type" value="Genomic_DNA"/>
</dbReference>